<proteinExistence type="predicted"/>
<dbReference type="EMBL" id="CP017637">
    <property type="protein sequence ID" value="APG11114.1"/>
    <property type="molecule type" value="Genomic_DNA"/>
</dbReference>
<evidence type="ECO:0000313" key="2">
    <source>
        <dbReference type="EMBL" id="APG11114.1"/>
    </source>
</evidence>
<accession>A0A1L3FCS5</accession>
<dbReference type="Proteomes" id="UP000181962">
    <property type="component" value="Chromosome"/>
</dbReference>
<gene>
    <name evidence="2" type="ORF">BKD09_22545</name>
</gene>
<feature type="compositionally biased region" description="Low complexity" evidence="1">
    <location>
        <begin position="68"/>
        <end position="86"/>
    </location>
</feature>
<reference evidence="2 3" key="1">
    <citation type="submission" date="2016-11" db="EMBL/GenBank/DDBJ databases">
        <title>Complete Genome Sequence of Bradyrhizobium sp. strain J5, an isolated from soybean nodule in Hokkaido.</title>
        <authorList>
            <person name="Kanehara K."/>
        </authorList>
    </citation>
    <scope>NUCLEOTIDE SEQUENCE [LARGE SCALE GENOMIC DNA]</scope>
    <source>
        <strain evidence="2 3">J5</strain>
    </source>
</reference>
<feature type="compositionally biased region" description="Gly residues" evidence="1">
    <location>
        <begin position="56"/>
        <end position="67"/>
    </location>
</feature>
<feature type="region of interest" description="Disordered" evidence="1">
    <location>
        <begin position="32"/>
        <end position="104"/>
    </location>
</feature>
<feature type="compositionally biased region" description="Low complexity" evidence="1">
    <location>
        <begin position="32"/>
        <end position="55"/>
    </location>
</feature>
<organism evidence="2 3">
    <name type="scientific">Bradyrhizobium japonicum</name>
    <dbReference type="NCBI Taxonomy" id="375"/>
    <lineage>
        <taxon>Bacteria</taxon>
        <taxon>Pseudomonadati</taxon>
        <taxon>Pseudomonadota</taxon>
        <taxon>Alphaproteobacteria</taxon>
        <taxon>Hyphomicrobiales</taxon>
        <taxon>Nitrobacteraceae</taxon>
        <taxon>Bradyrhizobium</taxon>
    </lineage>
</organism>
<dbReference type="AlphaFoldDB" id="A0A1L3FCS5"/>
<evidence type="ECO:0000313" key="3">
    <source>
        <dbReference type="Proteomes" id="UP000181962"/>
    </source>
</evidence>
<protein>
    <submittedName>
        <fullName evidence="2">Uncharacterized protein</fullName>
    </submittedName>
</protein>
<sequence>METKQPKLMRSRTETAIAVLVVVASVAAGSAVLAQESSTKPSAPPATDKPAAADGMGMGAGGSGMMGMGSDSKGMMSGMQQMKCCGQGMGHADHGASGKQDERK</sequence>
<name>A0A1L3FCS5_BRAJP</name>
<feature type="compositionally biased region" description="Basic and acidic residues" evidence="1">
    <location>
        <begin position="91"/>
        <end position="104"/>
    </location>
</feature>
<dbReference type="RefSeq" id="WP_071912795.1">
    <property type="nucleotide sequence ID" value="NZ_CP017637.1"/>
</dbReference>
<evidence type="ECO:0000256" key="1">
    <source>
        <dbReference type="SAM" id="MobiDB-lite"/>
    </source>
</evidence>